<evidence type="ECO:0000313" key="2">
    <source>
        <dbReference type="EMBL" id="UYV79486.1"/>
    </source>
</evidence>
<dbReference type="EMBL" id="CP092879">
    <property type="protein sequence ID" value="UYV79486.1"/>
    <property type="molecule type" value="Genomic_DNA"/>
</dbReference>
<feature type="region of interest" description="Disordered" evidence="1">
    <location>
        <begin position="1"/>
        <end position="38"/>
    </location>
</feature>
<dbReference type="Proteomes" id="UP001235939">
    <property type="component" value="Chromosome 17"/>
</dbReference>
<organism evidence="2 3">
    <name type="scientific">Cordylochernes scorpioides</name>
    <dbReference type="NCBI Taxonomy" id="51811"/>
    <lineage>
        <taxon>Eukaryota</taxon>
        <taxon>Metazoa</taxon>
        <taxon>Ecdysozoa</taxon>
        <taxon>Arthropoda</taxon>
        <taxon>Chelicerata</taxon>
        <taxon>Arachnida</taxon>
        <taxon>Pseudoscorpiones</taxon>
        <taxon>Cheliferoidea</taxon>
        <taxon>Chernetidae</taxon>
        <taxon>Cordylochernes</taxon>
    </lineage>
</organism>
<keyword evidence="3" id="KW-1185">Reference proteome</keyword>
<protein>
    <submittedName>
        <fullName evidence="2">Uncharacterized protein</fullName>
    </submittedName>
</protein>
<evidence type="ECO:0000256" key="1">
    <source>
        <dbReference type="SAM" id="MobiDB-lite"/>
    </source>
</evidence>
<feature type="compositionally biased region" description="Polar residues" evidence="1">
    <location>
        <begin position="11"/>
        <end position="25"/>
    </location>
</feature>
<evidence type="ECO:0000313" key="3">
    <source>
        <dbReference type="Proteomes" id="UP001235939"/>
    </source>
</evidence>
<proteinExistence type="predicted"/>
<gene>
    <name evidence="2" type="ORF">LAZ67_17002845</name>
</gene>
<feature type="region of interest" description="Disordered" evidence="1">
    <location>
        <begin position="134"/>
        <end position="189"/>
    </location>
</feature>
<name>A0ABY6LGV7_9ARAC</name>
<accession>A0ABY6LGV7</accession>
<feature type="compositionally biased region" description="Basic and acidic residues" evidence="1">
    <location>
        <begin position="143"/>
        <end position="165"/>
    </location>
</feature>
<reference evidence="2 3" key="1">
    <citation type="submission" date="2022-01" db="EMBL/GenBank/DDBJ databases">
        <title>A chromosomal length assembly of Cordylochernes scorpioides.</title>
        <authorList>
            <person name="Zeh D."/>
            <person name="Zeh J."/>
        </authorList>
    </citation>
    <scope>NUCLEOTIDE SEQUENCE [LARGE SCALE GENOMIC DNA]</scope>
    <source>
        <strain evidence="2">IN4F17</strain>
        <tissue evidence="2">Whole Body</tissue>
    </source>
</reference>
<sequence>MEFLYSKQHRTQQQPPGSYTDSPQEGSIDGVPILQAAQNPTTASRVLYRFTTGRKHRWSSYTPSSTEPNNSLQEQTPCAAAPNMEYRHCSSCIPGLGALTGYYQPGQLSPGFLSRETHNGTGEQDLIKEQRNSRWHWRTGPNQREENRETHDDTGEQDLIKEQRNSRWHWRTGPAQRAEKLTVALENRT</sequence>